<organism evidence="11 12">
    <name type="scientific">Asbolus verrucosus</name>
    <name type="common">Desert ironclad beetle</name>
    <dbReference type="NCBI Taxonomy" id="1661398"/>
    <lineage>
        <taxon>Eukaryota</taxon>
        <taxon>Metazoa</taxon>
        <taxon>Ecdysozoa</taxon>
        <taxon>Arthropoda</taxon>
        <taxon>Hexapoda</taxon>
        <taxon>Insecta</taxon>
        <taxon>Pterygota</taxon>
        <taxon>Neoptera</taxon>
        <taxon>Endopterygota</taxon>
        <taxon>Coleoptera</taxon>
        <taxon>Polyphaga</taxon>
        <taxon>Cucujiformia</taxon>
        <taxon>Tenebrionidae</taxon>
        <taxon>Pimeliinae</taxon>
        <taxon>Asbolus</taxon>
    </lineage>
</organism>
<dbReference type="SMART" id="SM00523">
    <property type="entry name" value="DWA"/>
    <property type="match status" value="2"/>
</dbReference>
<feature type="domain" description="MH1" evidence="9">
    <location>
        <begin position="1"/>
        <end position="59"/>
    </location>
</feature>
<evidence type="ECO:0000259" key="9">
    <source>
        <dbReference type="PROSITE" id="PS51075"/>
    </source>
</evidence>
<dbReference type="AlphaFoldDB" id="A0A482VM75"/>
<dbReference type="GO" id="GO:0051239">
    <property type="term" value="P:regulation of multicellular organismal process"/>
    <property type="evidence" value="ECO:0007669"/>
    <property type="project" value="UniProtKB-ARBA"/>
</dbReference>
<dbReference type="SMART" id="SM00524">
    <property type="entry name" value="DWB"/>
    <property type="match status" value="1"/>
</dbReference>
<dbReference type="GO" id="GO:0030154">
    <property type="term" value="P:cell differentiation"/>
    <property type="evidence" value="ECO:0007669"/>
    <property type="project" value="TreeGrafter"/>
</dbReference>
<comment type="subcellular location">
    <subcellularLocation>
        <location evidence="7">Cytoplasm</location>
    </subcellularLocation>
    <subcellularLocation>
        <location evidence="7">Nucleus</location>
    </subcellularLocation>
</comment>
<feature type="non-terminal residue" evidence="11">
    <location>
        <position position="1"/>
    </location>
</feature>
<dbReference type="EMBL" id="QDEB01087872">
    <property type="protein sequence ID" value="RZC33549.1"/>
    <property type="molecule type" value="Genomic_DNA"/>
</dbReference>
<dbReference type="InterPro" id="IPR001132">
    <property type="entry name" value="SMAD_dom_Dwarfin-type"/>
</dbReference>
<evidence type="ECO:0000259" key="10">
    <source>
        <dbReference type="PROSITE" id="PS51076"/>
    </source>
</evidence>
<dbReference type="CDD" id="cd10498">
    <property type="entry name" value="MH2_SMAD_4"/>
    <property type="match status" value="1"/>
</dbReference>
<keyword evidence="12" id="KW-1185">Reference proteome</keyword>
<dbReference type="PANTHER" id="PTHR13703">
    <property type="entry name" value="SMAD"/>
    <property type="match status" value="1"/>
</dbReference>
<evidence type="ECO:0000256" key="1">
    <source>
        <dbReference type="ARBA" id="ARBA00005545"/>
    </source>
</evidence>
<gene>
    <name evidence="11" type="ORF">BDFB_007023</name>
</gene>
<evidence type="ECO:0000256" key="8">
    <source>
        <dbReference type="SAM" id="MobiDB-lite"/>
    </source>
</evidence>
<protein>
    <recommendedName>
        <fullName evidence="7">Mothers against decapentaplegic homolog</fullName>
        <shortName evidence="7">MAD homolog</shortName>
        <shortName evidence="7">Mothers against DPP homolog</shortName>
    </recommendedName>
    <alternativeName>
        <fullName evidence="7">SMAD family member</fullName>
    </alternativeName>
</protein>
<evidence type="ECO:0000256" key="3">
    <source>
        <dbReference type="ARBA" id="ARBA00022833"/>
    </source>
</evidence>
<accession>A0A482VM75</accession>
<evidence type="ECO:0000256" key="6">
    <source>
        <dbReference type="ARBA" id="ARBA00023242"/>
    </source>
</evidence>
<sequence length="849" mass="94239">VAGRKGFPHVIYARIWRWPDLHKNELKHVKYCQFAFDLKCDSVCVNPYHYERVVSPGIDLSGLTLQSGTPRLVKDEYTAGPVPGSSMEVDGEIGIGVSQTIQHHPPQQNFNLGGLQTPSTSDQGMYNTSNRPVMGPPVPKIEGGVDACSRSNWLPHMHLPHLPASTLSSQQPTGNSNTPLHVTSQNQAQFYNSSQSTVPDRPAPDSLSQNMGGNNPPVSPHLQQNGFSNTTNTAVASNNSGPVSGSQPSATMGQSFTGAGGTWTGSNTLTYTQSMQPPDNRNHHTYWNHNNTLGNDVNIAGLLSTQPAPEYWCSVAYFELDTQVGETFKVPSSCPNVTIDGYVDPSGGNRFCLGALSNVHRTDQSERARLHIGKGVQLDLRGEGDVWLRCLSDHSVFVQSYYLDREAGRQPGDAVHKIYPSAYIKVFDLRQCHHQMTTQAATAQAAAAAQAAAVAGHIPGPHSVGGIAPAISLSAATGIGVDDLRRLCILRLSFVKGWGPDYPRQSIKETPCWIEVHLHRALQLLDEVLHTMPIDGPRGIENRTRHHKAMELSNYTSVDSCVDALYRYVYCTQNIYAKTFAVHAIDYLARELKEKFEEMRCLTITLISNGAFPGQCVTVKRTVSGLIELGGFKDFPHLMFSRIWRGAFVFDKDEIRHLKFCKFGYDLGLPLVCINPYHYERTELFELKSSLEGLDTWMNSIVNPDQVPTFPETQLASEELPKNQRDGEKKDKNDNIYDGTQHGTIESDDDAASRSTGAIRRSRNPPDECFPITPVLKNLQKWASECGMERILEDKQRAEEWCLEDLEATRYPKPQLYAEPQPEQQIIHTQGVNFPQEPKMSVQFNQDQS</sequence>
<dbReference type="InterPro" id="IPR017855">
    <property type="entry name" value="SMAD-like_dom_sf"/>
</dbReference>
<keyword evidence="6 7" id="KW-0539">Nucleus</keyword>
<dbReference type="GO" id="GO:0000978">
    <property type="term" value="F:RNA polymerase II cis-regulatory region sequence-specific DNA binding"/>
    <property type="evidence" value="ECO:0007669"/>
    <property type="project" value="TreeGrafter"/>
</dbReference>
<keyword evidence="3" id="KW-0862">Zinc</keyword>
<feature type="domain" description="MH2" evidence="10">
    <location>
        <begin position="312"/>
        <end position="544"/>
    </location>
</feature>
<dbReference type="PROSITE" id="PS51076">
    <property type="entry name" value="MH2"/>
    <property type="match status" value="1"/>
</dbReference>
<keyword evidence="2" id="KW-0479">Metal-binding</keyword>
<dbReference type="GO" id="GO:0060395">
    <property type="term" value="P:SMAD protein signal transduction"/>
    <property type="evidence" value="ECO:0007669"/>
    <property type="project" value="TreeGrafter"/>
</dbReference>
<evidence type="ECO:0000313" key="12">
    <source>
        <dbReference type="Proteomes" id="UP000292052"/>
    </source>
</evidence>
<dbReference type="InterPro" id="IPR036578">
    <property type="entry name" value="SMAD_MH1_sf"/>
</dbReference>
<feature type="region of interest" description="Disordered" evidence="8">
    <location>
        <begin position="715"/>
        <end position="767"/>
    </location>
</feature>
<dbReference type="InterPro" id="IPR003619">
    <property type="entry name" value="MAD_homology1_Dwarfin-type"/>
</dbReference>
<dbReference type="PROSITE" id="PS51075">
    <property type="entry name" value="MH1"/>
    <property type="match status" value="2"/>
</dbReference>
<dbReference type="STRING" id="1661398.A0A482VM75"/>
<feature type="compositionally biased region" description="Basic and acidic residues" evidence="8">
    <location>
        <begin position="719"/>
        <end position="735"/>
    </location>
</feature>
<name>A0A482VM75_ASBVE</name>
<feature type="compositionally biased region" description="Low complexity" evidence="8">
    <location>
        <begin position="228"/>
        <end position="240"/>
    </location>
</feature>
<dbReference type="Pfam" id="PF03166">
    <property type="entry name" value="MH2"/>
    <property type="match status" value="1"/>
</dbReference>
<dbReference type="GO" id="GO:0005737">
    <property type="term" value="C:cytoplasm"/>
    <property type="evidence" value="ECO:0007669"/>
    <property type="project" value="UniProtKB-SubCell"/>
</dbReference>
<reference evidence="11 12" key="1">
    <citation type="submission" date="2017-03" db="EMBL/GenBank/DDBJ databases">
        <title>Genome of the blue death feigning beetle - Asbolus verrucosus.</title>
        <authorList>
            <person name="Rider S.D."/>
        </authorList>
    </citation>
    <scope>NUCLEOTIDE SEQUENCE [LARGE SCALE GENOMIC DNA]</scope>
    <source>
        <strain evidence="11">Butters</strain>
        <tissue evidence="11">Head and leg muscle</tissue>
    </source>
</reference>
<evidence type="ECO:0000256" key="5">
    <source>
        <dbReference type="ARBA" id="ARBA00023163"/>
    </source>
</evidence>
<dbReference type="InterPro" id="IPR013019">
    <property type="entry name" value="MAD_homology_MH1"/>
</dbReference>
<dbReference type="GO" id="GO:0009791">
    <property type="term" value="P:post-embryonic development"/>
    <property type="evidence" value="ECO:0007669"/>
    <property type="project" value="UniProtKB-ARBA"/>
</dbReference>
<evidence type="ECO:0000256" key="2">
    <source>
        <dbReference type="ARBA" id="ARBA00022723"/>
    </source>
</evidence>
<feature type="domain" description="MH1" evidence="9">
    <location>
        <begin position="560"/>
        <end position="688"/>
    </location>
</feature>
<dbReference type="InterPro" id="IPR008984">
    <property type="entry name" value="SMAD_FHA_dom_sf"/>
</dbReference>
<keyword evidence="4 7" id="KW-0805">Transcription regulation</keyword>
<dbReference type="PANTHER" id="PTHR13703:SF45">
    <property type="entry name" value="MOTHERS AGAINST DECAPENTAPLEGIC HOMOLOG"/>
    <property type="match status" value="1"/>
</dbReference>
<feature type="region of interest" description="Disordered" evidence="8">
    <location>
        <begin position="191"/>
        <end position="261"/>
    </location>
</feature>
<comment type="caution">
    <text evidence="11">The sequence shown here is derived from an EMBL/GenBank/DDBJ whole genome shotgun (WGS) entry which is preliminary data.</text>
</comment>
<dbReference type="Gene3D" id="2.60.200.10">
    <property type="match status" value="1"/>
</dbReference>
<evidence type="ECO:0000256" key="7">
    <source>
        <dbReference type="RuleBase" id="RU361195"/>
    </source>
</evidence>
<dbReference type="Pfam" id="PF03165">
    <property type="entry name" value="MH1"/>
    <property type="match status" value="2"/>
</dbReference>
<dbReference type="SUPFAM" id="SSF56366">
    <property type="entry name" value="SMAD MH1 domain"/>
    <property type="match status" value="2"/>
</dbReference>
<evidence type="ECO:0000313" key="11">
    <source>
        <dbReference type="EMBL" id="RZC33549.1"/>
    </source>
</evidence>
<dbReference type="SUPFAM" id="SSF49879">
    <property type="entry name" value="SMAD/FHA domain"/>
    <property type="match status" value="1"/>
</dbReference>
<dbReference type="GO" id="GO:0050793">
    <property type="term" value="P:regulation of developmental process"/>
    <property type="evidence" value="ECO:0007669"/>
    <property type="project" value="UniProtKB-ARBA"/>
</dbReference>
<evidence type="ECO:0000256" key="4">
    <source>
        <dbReference type="ARBA" id="ARBA00023015"/>
    </source>
</evidence>
<comment type="similarity">
    <text evidence="1 7">Belongs to the dwarfin/SMAD family.</text>
</comment>
<dbReference type="GO" id="GO:0046872">
    <property type="term" value="F:metal ion binding"/>
    <property type="evidence" value="ECO:0007669"/>
    <property type="project" value="UniProtKB-KW"/>
</dbReference>
<dbReference type="InterPro" id="IPR013790">
    <property type="entry name" value="Dwarfin"/>
</dbReference>
<dbReference type="Gene3D" id="3.90.520.10">
    <property type="entry name" value="SMAD MH1 domain"/>
    <property type="match status" value="2"/>
</dbReference>
<dbReference type="GO" id="GO:0071144">
    <property type="term" value="C:heteromeric SMAD protein complex"/>
    <property type="evidence" value="ECO:0007669"/>
    <property type="project" value="TreeGrafter"/>
</dbReference>
<dbReference type="Proteomes" id="UP000292052">
    <property type="component" value="Unassembled WGS sequence"/>
</dbReference>
<keyword evidence="5 7" id="KW-0804">Transcription</keyword>
<keyword evidence="7" id="KW-0963">Cytoplasm</keyword>
<dbReference type="FunFam" id="2.60.200.10:FF:000002">
    <property type="entry name" value="Mothers against decapentaplegic homolog"/>
    <property type="match status" value="1"/>
</dbReference>
<dbReference type="GO" id="GO:0009653">
    <property type="term" value="P:anatomical structure morphogenesis"/>
    <property type="evidence" value="ECO:0007669"/>
    <property type="project" value="TreeGrafter"/>
</dbReference>
<proteinExistence type="inferred from homology"/>
<dbReference type="GO" id="GO:0000981">
    <property type="term" value="F:DNA-binding transcription factor activity, RNA polymerase II-specific"/>
    <property type="evidence" value="ECO:0007669"/>
    <property type="project" value="TreeGrafter"/>
</dbReference>
<feature type="compositionally biased region" description="Polar residues" evidence="8">
    <location>
        <begin position="241"/>
        <end position="257"/>
    </location>
</feature>
<dbReference type="OrthoDB" id="5875866at2759"/>
<dbReference type="GO" id="GO:0030509">
    <property type="term" value="P:BMP signaling pathway"/>
    <property type="evidence" value="ECO:0007669"/>
    <property type="project" value="TreeGrafter"/>
</dbReference>
<dbReference type="GO" id="GO:0070411">
    <property type="term" value="F:I-SMAD binding"/>
    <property type="evidence" value="ECO:0007669"/>
    <property type="project" value="TreeGrafter"/>
</dbReference>